<comment type="subunit">
    <text evidence="7">Heterodimer of a catalytic subunit (MsrP) and a heme-binding subunit (MsrQ).</text>
</comment>
<comment type="caution">
    <text evidence="7">Lacks conserved residue(s) required for the propagation of feature annotation.</text>
</comment>
<evidence type="ECO:0000256" key="5">
    <source>
        <dbReference type="ARBA" id="ARBA00023004"/>
    </source>
</evidence>
<evidence type="ECO:0000259" key="8">
    <source>
        <dbReference type="Pfam" id="PF01794"/>
    </source>
</evidence>
<dbReference type="GO" id="GO:0016679">
    <property type="term" value="F:oxidoreductase activity, acting on diphenols and related substances as donors"/>
    <property type="evidence" value="ECO:0007669"/>
    <property type="project" value="TreeGrafter"/>
</dbReference>
<dbReference type="AlphaFoldDB" id="A0A6S6YIP6"/>
<dbReference type="InterPro" id="IPR013130">
    <property type="entry name" value="Fe3_Rdtase_TM_dom"/>
</dbReference>
<evidence type="ECO:0000256" key="2">
    <source>
        <dbReference type="ARBA" id="ARBA00022448"/>
    </source>
</evidence>
<keyword evidence="10" id="KW-1185">Reference proteome</keyword>
<keyword evidence="4 7" id="KW-1133">Transmembrane helix</keyword>
<keyword evidence="7" id="KW-0479">Metal-binding</keyword>
<keyword evidence="3 7" id="KW-0812">Transmembrane</keyword>
<dbReference type="Pfam" id="PF01794">
    <property type="entry name" value="Ferric_reduct"/>
    <property type="match status" value="1"/>
</dbReference>
<dbReference type="GO" id="GO:0009055">
    <property type="term" value="F:electron transfer activity"/>
    <property type="evidence" value="ECO:0007669"/>
    <property type="project" value="UniProtKB-UniRule"/>
</dbReference>
<evidence type="ECO:0000256" key="6">
    <source>
        <dbReference type="ARBA" id="ARBA00023136"/>
    </source>
</evidence>
<dbReference type="GO" id="GO:0030091">
    <property type="term" value="P:protein repair"/>
    <property type="evidence" value="ECO:0007669"/>
    <property type="project" value="UniProtKB-UniRule"/>
</dbReference>
<evidence type="ECO:0000256" key="3">
    <source>
        <dbReference type="ARBA" id="ARBA00022692"/>
    </source>
</evidence>
<keyword evidence="7" id="KW-0249">Electron transport</keyword>
<evidence type="ECO:0000313" key="9">
    <source>
        <dbReference type="EMBL" id="CAB1367614.1"/>
    </source>
</evidence>
<feature type="domain" description="Ferric oxidoreductase" evidence="8">
    <location>
        <begin position="49"/>
        <end position="163"/>
    </location>
</feature>
<feature type="transmembrane region" description="Helical" evidence="7">
    <location>
        <begin position="49"/>
        <end position="69"/>
    </location>
</feature>
<dbReference type="EMBL" id="LR778301">
    <property type="protein sequence ID" value="CAB1367614.1"/>
    <property type="molecule type" value="Genomic_DNA"/>
</dbReference>
<evidence type="ECO:0000256" key="1">
    <source>
        <dbReference type="ARBA" id="ARBA00004141"/>
    </source>
</evidence>
<keyword evidence="6 7" id="KW-0472">Membrane</keyword>
<keyword evidence="7" id="KW-0349">Heme</keyword>
<keyword evidence="7" id="KW-1003">Cell membrane</keyword>
<sequence length="222" mass="25825">MKNPSPAAISAIKVFLFLLCLLPLAHLAWGAWQDALGANPIEFVTRSLGTWTLKFLLITLTVTPLRRLSGWHWLLRLRRMLGLYAFFYGSLHLSSYLWWDQFFDWSAIAKDILKRPFITVGMSAFLLMTPLALTSNAWAIRRLGGRRWQALHRSIYVIAILGVLHYAWLIKKDLFLPLIYFVLLALLLGIRAWWRNQERRGQQAGKYLTPRRGRIIPLVVRR</sequence>
<dbReference type="GO" id="GO:0020037">
    <property type="term" value="F:heme binding"/>
    <property type="evidence" value="ECO:0007669"/>
    <property type="project" value="UniProtKB-UniRule"/>
</dbReference>
<dbReference type="Proteomes" id="UP000515733">
    <property type="component" value="Chromosome"/>
</dbReference>
<comment type="subcellular location">
    <subcellularLocation>
        <location evidence="7">Cell membrane</location>
        <topology evidence="7">Multi-pass membrane protein</topology>
    </subcellularLocation>
    <subcellularLocation>
        <location evidence="1">Membrane</location>
        <topology evidence="1">Multi-pass membrane protein</topology>
    </subcellularLocation>
</comment>
<dbReference type="PANTHER" id="PTHR36964">
    <property type="entry name" value="PROTEIN-METHIONINE-SULFOXIDE REDUCTASE HEME-BINDING SUBUNIT MSRQ"/>
    <property type="match status" value="1"/>
</dbReference>
<evidence type="ECO:0000256" key="4">
    <source>
        <dbReference type="ARBA" id="ARBA00022989"/>
    </source>
</evidence>
<proteinExistence type="inferred from homology"/>
<dbReference type="InterPro" id="IPR022837">
    <property type="entry name" value="MsrQ-like"/>
</dbReference>
<name>A0A6S6YIP6_9PROT</name>
<comment type="cofactor">
    <cofactor evidence="7">
        <name>FMN</name>
        <dbReference type="ChEBI" id="CHEBI:58210"/>
    </cofactor>
    <text evidence="7">Binds 1 FMN per subunit.</text>
</comment>
<feature type="transmembrane region" description="Helical" evidence="7">
    <location>
        <begin position="119"/>
        <end position="138"/>
    </location>
</feature>
<feature type="transmembrane region" description="Helical" evidence="7">
    <location>
        <begin position="81"/>
        <end position="99"/>
    </location>
</feature>
<evidence type="ECO:0000313" key="10">
    <source>
        <dbReference type="Proteomes" id="UP000515733"/>
    </source>
</evidence>
<dbReference type="HAMAP" id="MF_01207">
    <property type="entry name" value="MsrQ"/>
    <property type="match status" value="1"/>
</dbReference>
<keyword evidence="5 7" id="KW-0408">Iron</keyword>
<protein>
    <recommendedName>
        <fullName evidence="7">Protein-methionine-sulfoxide reductase heme-binding subunit MsrQ</fullName>
    </recommendedName>
    <alternativeName>
        <fullName evidence="7">Flavocytochrome MsrQ</fullName>
    </alternativeName>
</protein>
<keyword evidence="7" id="KW-0285">Flavoprotein</keyword>
<comment type="cofactor">
    <cofactor evidence="7">
        <name>heme b</name>
        <dbReference type="ChEBI" id="CHEBI:60344"/>
    </cofactor>
    <text evidence="7">Binds 1 heme b (iron(II)-protoporphyrin IX) group per subunit.</text>
</comment>
<gene>
    <name evidence="7 9" type="primary">msrQ</name>
    <name evidence="9" type="ORF">DENOEST_0449</name>
</gene>
<dbReference type="GO" id="GO:0046872">
    <property type="term" value="F:metal ion binding"/>
    <property type="evidence" value="ECO:0007669"/>
    <property type="project" value="UniProtKB-KW"/>
</dbReference>
<feature type="transmembrane region" description="Helical" evidence="7">
    <location>
        <begin position="174"/>
        <end position="194"/>
    </location>
</feature>
<evidence type="ECO:0000256" key="7">
    <source>
        <dbReference type="HAMAP-Rule" id="MF_01207"/>
    </source>
</evidence>
<keyword evidence="7" id="KW-0288">FMN</keyword>
<organism evidence="9 10">
    <name type="scientific">Denitratisoma oestradiolicum</name>
    <dbReference type="NCBI Taxonomy" id="311182"/>
    <lineage>
        <taxon>Bacteria</taxon>
        <taxon>Pseudomonadati</taxon>
        <taxon>Pseudomonadota</taxon>
        <taxon>Betaproteobacteria</taxon>
        <taxon>Nitrosomonadales</taxon>
        <taxon>Sterolibacteriaceae</taxon>
        <taxon>Denitratisoma</taxon>
    </lineage>
</organism>
<accession>A0A6S6YIP6</accession>
<dbReference type="GO" id="GO:0010181">
    <property type="term" value="F:FMN binding"/>
    <property type="evidence" value="ECO:0007669"/>
    <property type="project" value="UniProtKB-UniRule"/>
</dbReference>
<dbReference type="PANTHER" id="PTHR36964:SF1">
    <property type="entry name" value="PROTEIN-METHIONINE-SULFOXIDE REDUCTASE HEME-BINDING SUBUNIT MSRQ"/>
    <property type="match status" value="1"/>
</dbReference>
<comment type="similarity">
    <text evidence="7">Belongs to the MsrQ family.</text>
</comment>
<comment type="function">
    <text evidence="7">Part of the MsrPQ system that repairs oxidized periplasmic proteins containing methionine sulfoxide residues (Met-O), using respiratory chain electrons. Thus protects these proteins from oxidative-stress damage caused by reactive species of oxygen and chlorine generated by the host defense mechanisms. MsrPQ is essential for the maintenance of envelope integrity under bleach stress, rescuing a wide series of structurally unrelated periplasmic proteins from methionine oxidation. MsrQ provides electrons for reduction to the reductase catalytic subunit MsrP, using the quinone pool of the respiratory chain.</text>
</comment>
<dbReference type="KEGG" id="doe:DENOEST_0449"/>
<dbReference type="GO" id="GO:0005886">
    <property type="term" value="C:plasma membrane"/>
    <property type="evidence" value="ECO:0007669"/>
    <property type="project" value="UniProtKB-SubCell"/>
</dbReference>
<keyword evidence="2 7" id="KW-0813">Transport</keyword>
<dbReference type="RefSeq" id="WP_197970484.1">
    <property type="nucleotide sequence ID" value="NZ_LR778301.1"/>
</dbReference>
<reference evidence="9 10" key="1">
    <citation type="submission" date="2020-03" db="EMBL/GenBank/DDBJ databases">
        <authorList>
            <consortium name="Genoscope - CEA"/>
            <person name="William W."/>
        </authorList>
    </citation>
    <scope>NUCLEOTIDE SEQUENCE [LARGE SCALE GENOMIC DNA]</scope>
    <source>
        <strain evidence="10">DSM 16959</strain>
    </source>
</reference>
<feature type="transmembrane region" description="Helical" evidence="7">
    <location>
        <begin position="150"/>
        <end position="168"/>
    </location>
</feature>